<protein>
    <recommendedName>
        <fullName evidence="2">DUF4780 domain-containing protein</fullName>
    </recommendedName>
</protein>
<feature type="domain" description="DUF4780" evidence="2">
    <location>
        <begin position="1286"/>
        <end position="1457"/>
    </location>
</feature>
<feature type="region of interest" description="Disordered" evidence="1">
    <location>
        <begin position="1025"/>
        <end position="1050"/>
    </location>
</feature>
<dbReference type="OrthoDB" id="6764048at2759"/>
<proteinExistence type="predicted"/>
<sequence>MTKAHRKSTIKTMMSKNIPHLGALYSVSLTEPLGNRAKSQSSLPCICTGGTADVDGFIPHTRGNYMDYSQNIKNVKFSIDKDYKICFEQEIPRNLESPVVSTLNINNNFIQAGTVTEIGQMEVTPRECQADGVQTVSIEKPLGEMSGVNEKEHIVQKPAASVGHLGSVMNTIEEKSKASVLRPQGTIIDRTADYVGTCFSGFANEREIEEGEIVSDEESHVEENIASSEHTNTSVMKYCSQHDETANWKKAQGGLIDTSRIMKNVQTQGTVLDLTEKVSVFGDNDLEEGEIVSDEEHHIDQNSASSKYKSISEIKDSSQKGSPGIMKKYVAKETIDITDRIEAHVTSFAFKGKIHLGQGHEGKFSAASNHRKTAMKARSRSSSAGKIIDVADANLVDEVECSKSDLTSFRRDTSKATTDLIHNSKSVHVNGENKQDIDREGISKSNENFPIISDKPISGQPVGTHSDLFTDYLFNYVELLETTDSSDCECLPPQLDELKKLPLEVITKQLLKNFKKWTKKMERETKQRINTPANIGHTTRPISIEPTPIFVPSFILEKLAVLEKLPVDFITDDQKKAIIYWQKLVDRRNQIENSDNVEILEIHKTEKRGDEIAALAKSRVKTQRTEVGMQSTASTEDTTVDPISDLSDYLRKKLAKLKRRTDLTRKQRKRMKRWGRLLDDHQVSYVSEQVIESSSYLNMPETSVKKTEELLENCQGYQHTNSLLGPISKEASSCIENKLNTVETVSDSIAESAESVVKSADTHSQSNSAEAVEWLQPSINSTEKPLEAEATLESFTSAKDLTSLFSAFEAVATDGTKESSVLCQSLPAESAVDGYFLDKSVISAPKQAETCSQFVFAEKDGLLEDESVHTQNILESEGVASNSGDKSSVSADTYSECGTADAARPRQELMTCIENMSRSAINSYFVDKSADAYSQFVCAKSDRPLEKMSGCIENITKTADANSSVDRSESFLVITKVTDSLIDPVQVDGPIQELSIVPESAENNSDSVEYIAVCVSAGSKDIDSQFGSPKSSCTEHIPNSGNGTPTDEVNSSMQNLLVADIYSHFGSTEATESPENVSCSVEMSQVCENLDSTDIASVQFDKMLGKSSNSTESISELIEHIPRQVSSDFSKFPSLLIFGQSILKEKIEKPHHHFGFVMADRQSGEVSGCAATSLHLINSKSIDAIESQEISTTSSIYVGQSSTFAQLSSVNAAKQVPEEVVGVTAKPMPRQDQASSVTEKLTATVSGNTSTIGIEQARRKRRHDDDGGAEDPGNTKRQRTREPLFPLRVAIVDQQYPDVVLTLDQSEAIEAELVDRVVKTPDYHGAVALQFNNCSYAGGVLWICCANNYTKIWLQMTISHLCRFWKDLWLKAVDEVDLPRRPKVMVFVPGKEPAVDEFRLGLCKDNPGLTVKYWLLIGRKTEEARGSVLAFSIDTRSYEMLENNAWTMSYKKSTLRCKVMKKINDLWEETFAQEHFASTCGTAKAKDSRKKKEKGYPSSSRD</sequence>
<gene>
    <name evidence="3" type="ORF">ACAOBT_LOCUS10902</name>
</gene>
<keyword evidence="4" id="KW-1185">Reference proteome</keyword>
<evidence type="ECO:0000313" key="3">
    <source>
        <dbReference type="EMBL" id="CAH1974116.1"/>
    </source>
</evidence>
<feature type="region of interest" description="Disordered" evidence="1">
    <location>
        <begin position="1482"/>
        <end position="1502"/>
    </location>
</feature>
<name>A0A9P0P9D3_ACAOB</name>
<organism evidence="3 4">
    <name type="scientific">Acanthoscelides obtectus</name>
    <name type="common">Bean weevil</name>
    <name type="synonym">Bruchus obtectus</name>
    <dbReference type="NCBI Taxonomy" id="200917"/>
    <lineage>
        <taxon>Eukaryota</taxon>
        <taxon>Metazoa</taxon>
        <taxon>Ecdysozoa</taxon>
        <taxon>Arthropoda</taxon>
        <taxon>Hexapoda</taxon>
        <taxon>Insecta</taxon>
        <taxon>Pterygota</taxon>
        <taxon>Neoptera</taxon>
        <taxon>Endopterygota</taxon>
        <taxon>Coleoptera</taxon>
        <taxon>Polyphaga</taxon>
        <taxon>Cucujiformia</taxon>
        <taxon>Chrysomeloidea</taxon>
        <taxon>Chrysomelidae</taxon>
        <taxon>Bruchinae</taxon>
        <taxon>Bruchini</taxon>
        <taxon>Acanthoscelides</taxon>
    </lineage>
</organism>
<comment type="caution">
    <text evidence="3">The sequence shown here is derived from an EMBL/GenBank/DDBJ whole genome shotgun (WGS) entry which is preliminary data.</text>
</comment>
<reference evidence="3" key="1">
    <citation type="submission" date="2022-03" db="EMBL/GenBank/DDBJ databases">
        <authorList>
            <person name="Sayadi A."/>
        </authorList>
    </citation>
    <scope>NUCLEOTIDE SEQUENCE</scope>
</reference>
<evidence type="ECO:0000313" key="4">
    <source>
        <dbReference type="Proteomes" id="UP001152888"/>
    </source>
</evidence>
<accession>A0A9P0P9D3</accession>
<evidence type="ECO:0000259" key="2">
    <source>
        <dbReference type="Pfam" id="PF16012"/>
    </source>
</evidence>
<dbReference type="EMBL" id="CAKOFQ010006818">
    <property type="protein sequence ID" value="CAH1974116.1"/>
    <property type="molecule type" value="Genomic_DNA"/>
</dbReference>
<feature type="compositionally biased region" description="Polar residues" evidence="1">
    <location>
        <begin position="1232"/>
        <end position="1253"/>
    </location>
</feature>
<dbReference type="InterPro" id="IPR031961">
    <property type="entry name" value="DUF4780"/>
</dbReference>
<feature type="region of interest" description="Disordered" evidence="1">
    <location>
        <begin position="297"/>
        <end position="323"/>
    </location>
</feature>
<dbReference type="Pfam" id="PF16012">
    <property type="entry name" value="DUF4780"/>
    <property type="match status" value="1"/>
</dbReference>
<evidence type="ECO:0000256" key="1">
    <source>
        <dbReference type="SAM" id="MobiDB-lite"/>
    </source>
</evidence>
<feature type="region of interest" description="Disordered" evidence="1">
    <location>
        <begin position="1224"/>
        <end position="1280"/>
    </location>
</feature>
<dbReference type="Proteomes" id="UP001152888">
    <property type="component" value="Unassembled WGS sequence"/>
</dbReference>